<dbReference type="AlphaFoldDB" id="A0A1S2XSA2"/>
<comment type="similarity">
    <text evidence="1">Belongs to the LOB domain-containing protein family.</text>
</comment>
<dbReference type="PaxDb" id="3827-XP_004493764.1"/>
<reference evidence="4" key="2">
    <citation type="submission" date="2025-08" db="UniProtKB">
        <authorList>
            <consortium name="RefSeq"/>
        </authorList>
    </citation>
    <scope>IDENTIFICATION</scope>
    <source>
        <tissue evidence="4">Etiolated seedlings</tissue>
    </source>
</reference>
<dbReference type="KEGG" id="cam:101511002"/>
<dbReference type="Proteomes" id="UP000087171">
    <property type="component" value="Chromosome Ca3"/>
</dbReference>
<accession>A0A1S2XSA2</accession>
<evidence type="ECO:0000313" key="3">
    <source>
        <dbReference type="Proteomes" id="UP000087171"/>
    </source>
</evidence>
<sequence>MTGCCSPCGACKFLRRKCVRGCVFAPYFCHEEGATHFAAIHKVFGASNVSKLLAHLPLTDRFEAALTISYEAQARLQDPIYGCVAHIFSLQQQVVSLQAQLAYLREQAAQRCISHENPNEKYFGKPAIPPQDLQSWIQMENSNMNSNQFLPNMFSITNLSTTQYYENTTTLMDINPINIGNYENSGTLEESMSSFSRFDERCNHSISYYDMESV</sequence>
<dbReference type="InterPro" id="IPR004883">
    <property type="entry name" value="LOB"/>
</dbReference>
<name>A0A1S2XSA2_CICAR</name>
<dbReference type="PANTHER" id="PTHR31529">
    <property type="entry name" value="LOB DOMAIN CONTAINING PROTEIN"/>
    <property type="match status" value="1"/>
</dbReference>
<keyword evidence="3" id="KW-1185">Reference proteome</keyword>
<dbReference type="eggNOG" id="ENOG502QUV3">
    <property type="taxonomic scope" value="Eukaryota"/>
</dbReference>
<dbReference type="OrthoDB" id="668748at2759"/>
<dbReference type="GO" id="GO:0005634">
    <property type="term" value="C:nucleus"/>
    <property type="evidence" value="ECO:0007669"/>
    <property type="project" value="TreeGrafter"/>
</dbReference>
<proteinExistence type="inferred from homology"/>
<dbReference type="Pfam" id="PF03195">
    <property type="entry name" value="LOB"/>
    <property type="match status" value="1"/>
</dbReference>
<dbReference type="PROSITE" id="PS50891">
    <property type="entry name" value="LOB"/>
    <property type="match status" value="1"/>
</dbReference>
<dbReference type="GO" id="GO:0009755">
    <property type="term" value="P:hormone-mediated signaling pathway"/>
    <property type="evidence" value="ECO:0007669"/>
    <property type="project" value="TreeGrafter"/>
</dbReference>
<evidence type="ECO:0000256" key="1">
    <source>
        <dbReference type="ARBA" id="ARBA00005474"/>
    </source>
</evidence>
<protein>
    <submittedName>
        <fullName evidence="4">LOB domain-containing protein 29-like</fullName>
    </submittedName>
</protein>
<evidence type="ECO:0000259" key="2">
    <source>
        <dbReference type="PROSITE" id="PS50891"/>
    </source>
</evidence>
<organism evidence="3 4">
    <name type="scientific">Cicer arietinum</name>
    <name type="common">Chickpea</name>
    <name type="synonym">Garbanzo</name>
    <dbReference type="NCBI Taxonomy" id="3827"/>
    <lineage>
        <taxon>Eukaryota</taxon>
        <taxon>Viridiplantae</taxon>
        <taxon>Streptophyta</taxon>
        <taxon>Embryophyta</taxon>
        <taxon>Tracheophyta</taxon>
        <taxon>Spermatophyta</taxon>
        <taxon>Magnoliopsida</taxon>
        <taxon>eudicotyledons</taxon>
        <taxon>Gunneridae</taxon>
        <taxon>Pentapetalae</taxon>
        <taxon>rosids</taxon>
        <taxon>fabids</taxon>
        <taxon>Fabales</taxon>
        <taxon>Fabaceae</taxon>
        <taxon>Papilionoideae</taxon>
        <taxon>50 kb inversion clade</taxon>
        <taxon>NPAAA clade</taxon>
        <taxon>Hologalegina</taxon>
        <taxon>IRL clade</taxon>
        <taxon>Cicereae</taxon>
        <taxon>Cicer</taxon>
    </lineage>
</organism>
<evidence type="ECO:0000313" key="4">
    <source>
        <dbReference type="RefSeq" id="XP_004493764.1"/>
    </source>
</evidence>
<gene>
    <name evidence="4" type="primary">LOC101511002</name>
</gene>
<dbReference type="RefSeq" id="XP_004493764.1">
    <property type="nucleotide sequence ID" value="XM_004493707.3"/>
</dbReference>
<dbReference type="STRING" id="3827.A0A1S2XSA2"/>
<feature type="domain" description="LOB" evidence="2">
    <location>
        <begin position="6"/>
        <end position="108"/>
    </location>
</feature>
<dbReference type="PANTHER" id="PTHR31529:SF26">
    <property type="entry name" value="LOB DOMAIN-CONTAINING PROTEIN CRL1"/>
    <property type="match status" value="1"/>
</dbReference>
<dbReference type="GeneID" id="101511002"/>
<reference evidence="3" key="1">
    <citation type="journal article" date="2013" name="Nat. Biotechnol.">
        <title>Draft genome sequence of chickpea (Cicer arietinum) provides a resource for trait improvement.</title>
        <authorList>
            <person name="Varshney R.K."/>
            <person name="Song C."/>
            <person name="Saxena R.K."/>
            <person name="Azam S."/>
            <person name="Yu S."/>
            <person name="Sharpe A.G."/>
            <person name="Cannon S."/>
            <person name="Baek J."/>
            <person name="Rosen B.D."/>
            <person name="Tar'an B."/>
            <person name="Millan T."/>
            <person name="Zhang X."/>
            <person name="Ramsay L.D."/>
            <person name="Iwata A."/>
            <person name="Wang Y."/>
            <person name="Nelson W."/>
            <person name="Farmer A.D."/>
            <person name="Gaur P.M."/>
            <person name="Soderlund C."/>
            <person name="Penmetsa R.V."/>
            <person name="Xu C."/>
            <person name="Bharti A.K."/>
            <person name="He W."/>
            <person name="Winter P."/>
            <person name="Zhao S."/>
            <person name="Hane J.K."/>
            <person name="Carrasquilla-Garcia N."/>
            <person name="Condie J.A."/>
            <person name="Upadhyaya H.D."/>
            <person name="Luo M.C."/>
            <person name="Thudi M."/>
            <person name="Gowda C.L."/>
            <person name="Singh N.P."/>
            <person name="Lichtenzveig J."/>
            <person name="Gali K.K."/>
            <person name="Rubio J."/>
            <person name="Nadarajan N."/>
            <person name="Dolezel J."/>
            <person name="Bansal K.C."/>
            <person name="Xu X."/>
            <person name="Edwards D."/>
            <person name="Zhang G."/>
            <person name="Kahl G."/>
            <person name="Gil J."/>
            <person name="Singh K.B."/>
            <person name="Datta S.K."/>
            <person name="Jackson S.A."/>
            <person name="Wang J."/>
            <person name="Cook D.R."/>
        </authorList>
    </citation>
    <scope>NUCLEOTIDE SEQUENCE [LARGE SCALE GENOMIC DNA]</scope>
    <source>
        <strain evidence="3">cv. CDC Frontier</strain>
    </source>
</reference>
<dbReference type="GO" id="GO:0045893">
    <property type="term" value="P:positive regulation of DNA-templated transcription"/>
    <property type="evidence" value="ECO:0007669"/>
    <property type="project" value="TreeGrafter"/>
</dbReference>